<keyword evidence="2" id="KW-1185">Reference proteome</keyword>
<accession>A0AAV0BAJ1</accession>
<protein>
    <recommendedName>
        <fullName evidence="3">FIST domain-containing protein</fullName>
    </recommendedName>
</protein>
<comment type="caution">
    <text evidence="1">The sequence shown here is derived from an EMBL/GenBank/DDBJ whole genome shotgun (WGS) entry which is preliminary data.</text>
</comment>
<dbReference type="AlphaFoldDB" id="A0AAV0BAJ1"/>
<reference evidence="1" key="1">
    <citation type="submission" date="2022-06" db="EMBL/GenBank/DDBJ databases">
        <authorList>
            <consortium name="SYNGENTA / RWTH Aachen University"/>
        </authorList>
    </citation>
    <scope>NUCLEOTIDE SEQUENCE</scope>
</reference>
<name>A0AAV0BAJ1_PHAPC</name>
<evidence type="ECO:0000313" key="2">
    <source>
        <dbReference type="Proteomes" id="UP001153365"/>
    </source>
</evidence>
<organism evidence="1 2">
    <name type="scientific">Phakopsora pachyrhizi</name>
    <name type="common">Asian soybean rust disease fungus</name>
    <dbReference type="NCBI Taxonomy" id="170000"/>
    <lineage>
        <taxon>Eukaryota</taxon>
        <taxon>Fungi</taxon>
        <taxon>Dikarya</taxon>
        <taxon>Basidiomycota</taxon>
        <taxon>Pucciniomycotina</taxon>
        <taxon>Pucciniomycetes</taxon>
        <taxon>Pucciniales</taxon>
        <taxon>Phakopsoraceae</taxon>
        <taxon>Phakopsora</taxon>
    </lineage>
</organism>
<dbReference type="Proteomes" id="UP001153365">
    <property type="component" value="Unassembled WGS sequence"/>
</dbReference>
<evidence type="ECO:0000313" key="1">
    <source>
        <dbReference type="EMBL" id="CAH7683147.1"/>
    </source>
</evidence>
<gene>
    <name evidence="1" type="ORF">PPACK8108_LOCUS16486</name>
</gene>
<sequence length="459" mass="50613">MLLKVTNLLSLRIHQLSPVKFSHCCRRYWTAQTYKSKSPEALVEKVKDELNRIKDSSAVGLHSKILYTISKHLPPELLLSLVEGFQKLEPALETIGCLGEDDSVDFYGVSMARWLGPTDLAVTFISDFKSRPSISVGREISAVPSAIANEDLYNTNELKFKSVDQMLAHGQSCTSGVLDLGGKISPELQSILPERIKSLIFFSAPSPEPLLNYLSTAYPKASLMGIIASSTTFKTGRRTTIIRGNSIKGDQGAVGIAVLKSPGELNVPPVVEYENMKSFGPPKLLTGANGNIIFTLDSVNAMQCLLKEINNLPDFKLEPEKSGQSSKGANNILSKEKKIYLGFLDQGSNKVIEFCQMVGGSPSRGTIAIERMQELETNQWVQFFHRPQAPNSLASTFEPKNSQIEFRCCDSTEKYSLTGTLDQEVVIVKNLFLCASEFGIIPAQRQIINIPYTRAILKL</sequence>
<dbReference type="EMBL" id="CALTRL010004484">
    <property type="protein sequence ID" value="CAH7683147.1"/>
    <property type="molecule type" value="Genomic_DNA"/>
</dbReference>
<evidence type="ECO:0008006" key="3">
    <source>
        <dbReference type="Google" id="ProtNLM"/>
    </source>
</evidence>
<proteinExistence type="predicted"/>